<reference evidence="6" key="1">
    <citation type="submission" date="2021-06" db="EMBL/GenBank/DDBJ databases">
        <authorList>
            <consortium name="Wellcome Sanger Institute Data Sharing"/>
        </authorList>
    </citation>
    <scope>NUCLEOTIDE SEQUENCE [LARGE SCALE GENOMIC DNA]</scope>
</reference>
<keyword evidence="2" id="KW-0560">Oxidoreductase</keyword>
<comment type="function">
    <text evidence="3">Probable oxidoreductase.</text>
</comment>
<dbReference type="SUPFAM" id="SSF51735">
    <property type="entry name" value="NAD(P)-binding Rossmann-fold domains"/>
    <property type="match status" value="1"/>
</dbReference>
<evidence type="ECO:0000259" key="5">
    <source>
        <dbReference type="Pfam" id="PF03807"/>
    </source>
</evidence>
<feature type="domain" description="Pyrroline-5-carboxylate reductase catalytic N-terminal" evidence="5">
    <location>
        <begin position="84"/>
        <end position="172"/>
    </location>
</feature>
<reference evidence="6" key="2">
    <citation type="submission" date="2025-08" db="UniProtKB">
        <authorList>
            <consortium name="Ensembl"/>
        </authorList>
    </citation>
    <scope>IDENTIFICATION</scope>
</reference>
<dbReference type="GeneTree" id="ENSGT00950000183044"/>
<sequence length="369" mass="41139">MNSPKMTDVAANLRTLDFESGLSVDERQFLFLRARASAKTICGCAHATFFCKLLHTVRKKLLKGSASVMSKPSSMFSSDAECLKVGIIGGGHIGKQLVHALLEVACLKPSAINVSSRRPETLEDLEKLEVKCFYNNGRLAAWADVLFLCCLPSHLSHVCAEIQHKLNRTCVVYSFVSAVPVLRLQQLLSHNMILRPEYNFTSESSGEVWLTKCGIVASLRDPVVIEATCPFRENSGISLSKKWPEAVLYSLLNMCTAMHLASKQTISIINELLLLQGTSAVYDTEQVFQFKTQSFVSTSFASGLSDTESFPWLSLVEVQKKETPLSKTLSDEYLQRHLSTVYFAALGVPEAERKEEYRENQKAIRWSPE</sequence>
<evidence type="ECO:0000256" key="3">
    <source>
        <dbReference type="ARBA" id="ARBA00054560"/>
    </source>
</evidence>
<gene>
    <name evidence="6" type="primary">NOXRED1</name>
    <name evidence="6" type="synonym">noxred1</name>
</gene>
<accession>A0A8C4SU48</accession>
<dbReference type="Proteomes" id="UP000694620">
    <property type="component" value="Chromosome 16"/>
</dbReference>
<evidence type="ECO:0000256" key="2">
    <source>
        <dbReference type="ARBA" id="ARBA00023002"/>
    </source>
</evidence>
<dbReference type="InterPro" id="IPR036291">
    <property type="entry name" value="NAD(P)-bd_dom_sf"/>
</dbReference>
<dbReference type="FunFam" id="3.40.50.720:FF:000447">
    <property type="entry name" value="NADP dependent oxidoreductase domain containing 1"/>
    <property type="match status" value="1"/>
</dbReference>
<dbReference type="GO" id="GO:0004735">
    <property type="term" value="F:pyrroline-5-carboxylate reductase activity"/>
    <property type="evidence" value="ECO:0007669"/>
    <property type="project" value="TreeGrafter"/>
</dbReference>
<dbReference type="GO" id="GO:0055129">
    <property type="term" value="P:L-proline biosynthetic process"/>
    <property type="evidence" value="ECO:0007669"/>
    <property type="project" value="TreeGrafter"/>
</dbReference>
<evidence type="ECO:0000256" key="1">
    <source>
        <dbReference type="ARBA" id="ARBA00005525"/>
    </source>
</evidence>
<dbReference type="Pfam" id="PF03807">
    <property type="entry name" value="F420_oxidored"/>
    <property type="match status" value="1"/>
</dbReference>
<dbReference type="InterPro" id="IPR028939">
    <property type="entry name" value="P5C_Rdtase_cat_N"/>
</dbReference>
<dbReference type="GeneID" id="114666602"/>
<proteinExistence type="inferred from homology"/>
<keyword evidence="7" id="KW-1185">Reference proteome</keyword>
<evidence type="ECO:0000313" key="6">
    <source>
        <dbReference type="Ensembl" id="ENSECRP00000021960.1"/>
    </source>
</evidence>
<evidence type="ECO:0000313" key="7">
    <source>
        <dbReference type="Proteomes" id="UP000694620"/>
    </source>
</evidence>
<dbReference type="OrthoDB" id="195672at2759"/>
<evidence type="ECO:0000256" key="4">
    <source>
        <dbReference type="ARBA" id="ARBA00072230"/>
    </source>
</evidence>
<protein>
    <recommendedName>
        <fullName evidence="4">NADP-dependent oxidoreductase domain-containing protein 1</fullName>
    </recommendedName>
</protein>
<organism evidence="6 7">
    <name type="scientific">Erpetoichthys calabaricus</name>
    <name type="common">Rope fish</name>
    <name type="synonym">Calamoichthys calabaricus</name>
    <dbReference type="NCBI Taxonomy" id="27687"/>
    <lineage>
        <taxon>Eukaryota</taxon>
        <taxon>Metazoa</taxon>
        <taxon>Chordata</taxon>
        <taxon>Craniata</taxon>
        <taxon>Vertebrata</taxon>
        <taxon>Euteleostomi</taxon>
        <taxon>Actinopterygii</taxon>
        <taxon>Polypteriformes</taxon>
        <taxon>Polypteridae</taxon>
        <taxon>Erpetoichthys</taxon>
    </lineage>
</organism>
<dbReference type="RefSeq" id="XP_028677358.1">
    <property type="nucleotide sequence ID" value="XM_028821525.2"/>
</dbReference>
<comment type="similarity">
    <text evidence="1">Belongs to the pyrroline-5-carboxylate reductase family.</text>
</comment>
<reference evidence="6" key="3">
    <citation type="submission" date="2025-09" db="UniProtKB">
        <authorList>
            <consortium name="Ensembl"/>
        </authorList>
    </citation>
    <scope>IDENTIFICATION</scope>
</reference>
<dbReference type="PANTHER" id="PTHR11645:SF58">
    <property type="entry name" value="NADP-DEPENDENT OXIDOREDUCTASE DOMAIN-CONTAINING PROTEIN 1"/>
    <property type="match status" value="1"/>
</dbReference>
<name>A0A8C4SU48_ERPCA</name>
<dbReference type="Gene3D" id="3.40.50.720">
    <property type="entry name" value="NAD(P)-binding Rossmann-like Domain"/>
    <property type="match status" value="1"/>
</dbReference>
<dbReference type="AlphaFoldDB" id="A0A8C4SU48"/>
<dbReference type="PANTHER" id="PTHR11645">
    <property type="entry name" value="PYRROLINE-5-CARBOXYLATE REDUCTASE"/>
    <property type="match status" value="1"/>
</dbReference>
<dbReference type="Ensembl" id="ENSECRT00000022431.1">
    <property type="protein sequence ID" value="ENSECRP00000021960.1"/>
    <property type="gene ID" value="ENSECRG00000014839.1"/>
</dbReference>